<evidence type="ECO:0000313" key="3">
    <source>
        <dbReference type="Proteomes" id="UP000185192"/>
    </source>
</evidence>
<evidence type="ECO:0000256" key="1">
    <source>
        <dbReference type="SAM" id="SignalP"/>
    </source>
</evidence>
<dbReference type="Proteomes" id="UP000185192">
    <property type="component" value="Unassembled WGS sequence"/>
</dbReference>
<keyword evidence="3" id="KW-1185">Reference proteome</keyword>
<proteinExistence type="predicted"/>
<evidence type="ECO:0000313" key="2">
    <source>
        <dbReference type="EMBL" id="SIN65022.1"/>
    </source>
</evidence>
<dbReference type="RefSeq" id="WP_074204380.1">
    <property type="nucleotide sequence ID" value="NZ_FSQW01000001.1"/>
</dbReference>
<dbReference type="InterPro" id="IPR023614">
    <property type="entry name" value="Porin_dom_sf"/>
</dbReference>
<dbReference type="SUPFAM" id="SSF56935">
    <property type="entry name" value="Porins"/>
    <property type="match status" value="1"/>
</dbReference>
<dbReference type="EMBL" id="FSQW01000001">
    <property type="protein sequence ID" value="SIN65022.1"/>
    <property type="molecule type" value="Genomic_DNA"/>
</dbReference>
<accession>A0A1N6D2H4</accession>
<dbReference type="OrthoDB" id="7593003at2"/>
<name>A0A1N6D2H4_9SPHN</name>
<dbReference type="Gene3D" id="2.40.160.10">
    <property type="entry name" value="Porin"/>
    <property type="match status" value="1"/>
</dbReference>
<feature type="chain" id="PRO_5012025987" evidence="1">
    <location>
        <begin position="24"/>
        <end position="339"/>
    </location>
</feature>
<gene>
    <name evidence="2" type="ORF">SAMN02745824_1464</name>
</gene>
<feature type="signal peptide" evidence="1">
    <location>
        <begin position="1"/>
        <end position="23"/>
    </location>
</feature>
<organism evidence="2 3">
    <name type="scientific">Parasphingorhabdus marina DSM 22363</name>
    <dbReference type="NCBI Taxonomy" id="1123272"/>
    <lineage>
        <taxon>Bacteria</taxon>
        <taxon>Pseudomonadati</taxon>
        <taxon>Pseudomonadota</taxon>
        <taxon>Alphaproteobacteria</taxon>
        <taxon>Sphingomonadales</taxon>
        <taxon>Sphingomonadaceae</taxon>
        <taxon>Parasphingorhabdus</taxon>
    </lineage>
</organism>
<keyword evidence="1" id="KW-0732">Signal</keyword>
<reference evidence="3" key="1">
    <citation type="submission" date="2016-11" db="EMBL/GenBank/DDBJ databases">
        <authorList>
            <person name="Varghese N."/>
            <person name="Submissions S."/>
        </authorList>
    </citation>
    <scope>NUCLEOTIDE SEQUENCE [LARGE SCALE GENOMIC DNA]</scope>
    <source>
        <strain evidence="3">DSM 22363</strain>
    </source>
</reference>
<sequence>MNRTKLLALATGFSLIMILTVPAAAKAQSVSLNYDTLSSLEEPLAFDLGDVTVELTGLVDIPVTFDIDSTPDAQDIDIGFTSNFQVTAETQLSNRWTLGVAYFGQYDESANDYGDNVAAYVGTSWGTVIGGNVSGLVREETRRLRGAGNADLAFDSFYGGLDNWGGGYVGRYGPFRLSGVMDENGDFEIGSTFQRPIGQNDYRFSARFADGTFTSQDGTTTFDTTGGELVGELTFGSSVFDLGAGFERLESPGFDADRWFVSAGVRTKIQSWTLSAEAHYGDVEGMSEKSAAVGVSHDIARGLSLNLGLNYEDANININGVNLHASDEFKGIFSLRYSF</sequence>
<protein>
    <submittedName>
        <fullName evidence="2">Uncharacterized protein</fullName>
    </submittedName>
</protein>
<dbReference type="STRING" id="1123272.SAMN02745824_1464"/>
<dbReference type="AlphaFoldDB" id="A0A1N6D2H4"/>